<proteinExistence type="predicted"/>
<evidence type="ECO:0000313" key="2">
    <source>
        <dbReference type="EMBL" id="GFO10649.1"/>
    </source>
</evidence>
<name>A0AAV4AX04_9GAST</name>
<feature type="compositionally biased region" description="Basic and acidic residues" evidence="1">
    <location>
        <begin position="137"/>
        <end position="146"/>
    </location>
</feature>
<accession>A0AAV4AX04</accession>
<comment type="caution">
    <text evidence="2">The sequence shown here is derived from an EMBL/GenBank/DDBJ whole genome shotgun (WGS) entry which is preliminary data.</text>
</comment>
<dbReference type="EMBL" id="BLXT01004186">
    <property type="protein sequence ID" value="GFO10649.1"/>
    <property type="molecule type" value="Genomic_DNA"/>
</dbReference>
<dbReference type="AlphaFoldDB" id="A0AAV4AX04"/>
<organism evidence="2 3">
    <name type="scientific">Plakobranchus ocellatus</name>
    <dbReference type="NCBI Taxonomy" id="259542"/>
    <lineage>
        <taxon>Eukaryota</taxon>
        <taxon>Metazoa</taxon>
        <taxon>Spiralia</taxon>
        <taxon>Lophotrochozoa</taxon>
        <taxon>Mollusca</taxon>
        <taxon>Gastropoda</taxon>
        <taxon>Heterobranchia</taxon>
        <taxon>Euthyneura</taxon>
        <taxon>Panpulmonata</taxon>
        <taxon>Sacoglossa</taxon>
        <taxon>Placobranchoidea</taxon>
        <taxon>Plakobranchidae</taxon>
        <taxon>Plakobranchus</taxon>
    </lineage>
</organism>
<keyword evidence="3" id="KW-1185">Reference proteome</keyword>
<dbReference type="Proteomes" id="UP000735302">
    <property type="component" value="Unassembled WGS sequence"/>
</dbReference>
<protein>
    <submittedName>
        <fullName evidence="2">Uncharacterized protein</fullName>
    </submittedName>
</protein>
<gene>
    <name evidence="2" type="ORF">PoB_003715400</name>
</gene>
<sequence length="146" mass="17151">MRIAKDNLKASHHSNQAIVRVATSQRARKWTEPPNDIYYQRKNFFKTAVKRRDEIEAPQDASTRLPIKITSRDSRTLACLLFALSLSQEHLAAQLLVYTHGTGVYSHQPREWNTTLVYNTENKGEKREGYRRKRYKKEAEKKSVYR</sequence>
<evidence type="ECO:0000256" key="1">
    <source>
        <dbReference type="SAM" id="MobiDB-lite"/>
    </source>
</evidence>
<feature type="region of interest" description="Disordered" evidence="1">
    <location>
        <begin position="123"/>
        <end position="146"/>
    </location>
</feature>
<reference evidence="2 3" key="1">
    <citation type="journal article" date="2021" name="Elife">
        <title>Chloroplast acquisition without the gene transfer in kleptoplastic sea slugs, Plakobranchus ocellatus.</title>
        <authorList>
            <person name="Maeda T."/>
            <person name="Takahashi S."/>
            <person name="Yoshida T."/>
            <person name="Shimamura S."/>
            <person name="Takaki Y."/>
            <person name="Nagai Y."/>
            <person name="Toyoda A."/>
            <person name="Suzuki Y."/>
            <person name="Arimoto A."/>
            <person name="Ishii H."/>
            <person name="Satoh N."/>
            <person name="Nishiyama T."/>
            <person name="Hasebe M."/>
            <person name="Maruyama T."/>
            <person name="Minagawa J."/>
            <person name="Obokata J."/>
            <person name="Shigenobu S."/>
        </authorList>
    </citation>
    <scope>NUCLEOTIDE SEQUENCE [LARGE SCALE GENOMIC DNA]</scope>
</reference>
<evidence type="ECO:0000313" key="3">
    <source>
        <dbReference type="Proteomes" id="UP000735302"/>
    </source>
</evidence>